<dbReference type="OrthoDB" id="3268838at2"/>
<feature type="transmembrane region" description="Helical" evidence="1">
    <location>
        <begin position="104"/>
        <end position="122"/>
    </location>
</feature>
<proteinExistence type="predicted"/>
<name>A0A4Z1DYJ1_9MICO</name>
<dbReference type="RefSeq" id="WP_135850602.1">
    <property type="nucleotide sequence ID" value="NZ_RHPJ01000004.1"/>
</dbReference>
<feature type="transmembrane region" description="Helical" evidence="1">
    <location>
        <begin position="259"/>
        <end position="281"/>
    </location>
</feature>
<accession>A0A4Z1DYJ1</accession>
<evidence type="ECO:0000313" key="2">
    <source>
        <dbReference type="EMBL" id="TGO03989.1"/>
    </source>
</evidence>
<dbReference type="EMBL" id="RHPJ01000004">
    <property type="protein sequence ID" value="TGO03989.1"/>
    <property type="molecule type" value="Genomic_DNA"/>
</dbReference>
<comment type="caution">
    <text evidence="2">The sequence shown here is derived from an EMBL/GenBank/DDBJ whole genome shotgun (WGS) entry which is preliminary data.</text>
</comment>
<keyword evidence="1" id="KW-1133">Transmembrane helix</keyword>
<gene>
    <name evidence="2" type="ORF">SERN_2580</name>
</gene>
<feature type="transmembrane region" description="Helical" evidence="1">
    <location>
        <begin position="63"/>
        <end position="84"/>
    </location>
</feature>
<feature type="transmembrane region" description="Helical" evidence="1">
    <location>
        <begin position="313"/>
        <end position="331"/>
    </location>
</feature>
<organism evidence="2 3">
    <name type="scientific">Serinibacter arcticus</name>
    <dbReference type="NCBI Taxonomy" id="1655435"/>
    <lineage>
        <taxon>Bacteria</taxon>
        <taxon>Bacillati</taxon>
        <taxon>Actinomycetota</taxon>
        <taxon>Actinomycetes</taxon>
        <taxon>Micrococcales</taxon>
        <taxon>Beutenbergiaceae</taxon>
        <taxon>Serinibacter</taxon>
    </lineage>
</organism>
<dbReference type="AlphaFoldDB" id="A0A4Z1DYJ1"/>
<sequence>MSEPTSVTHLNRKQCERFFRRQGLPLLVDSHSVGRDVFGRSASFLVVVVLMETVTLVDRQWDWWENLLAVVGGLAAVLGLYALLNVVRRRHPLTAPQSIGWPELAFFVLAPPVVALVLAAGWRVALALAVGNLVLLAAVRVLVGLGLLSTLGWGLSRLADELGSSLRRLVRLLPLVLIFSIVLFFNTEVWQVFDRISGQADIALALVFLALIVALTAVGARREADAVIADAAPHASAAATTFTVPQRRNLVAMVAASQLLQVLVVSLATGAFFVLVGVLTITPEVREAWSITGGTWLRRDIPFLGTTLMIDQTLVRVAVALATFNGLYYAINVQVDAVYRTELIEDVTAQLHDVVRVREHYLTLLRP</sequence>
<keyword evidence="1" id="KW-0472">Membrane</keyword>
<keyword evidence="1" id="KW-0812">Transmembrane</keyword>
<dbReference type="Proteomes" id="UP000297318">
    <property type="component" value="Unassembled WGS sequence"/>
</dbReference>
<reference evidence="2 3" key="1">
    <citation type="submission" date="2018-11" db="EMBL/GenBank/DDBJ databases">
        <title>Complete genome sequencing of the Actinobacteria Serinibacter sp. K3-2.</title>
        <authorList>
            <person name="Rakitin A.L."/>
            <person name="Beletsky A.V."/>
            <person name="Mardanov A.V."/>
            <person name="Ravin N.V."/>
            <person name="Gromova A.S."/>
            <person name="Filippova S.N."/>
            <person name="Gal'Chenko V.F."/>
        </authorList>
    </citation>
    <scope>NUCLEOTIDE SEQUENCE [LARGE SCALE GENOMIC DNA]</scope>
    <source>
        <strain evidence="2 3">K3-2</strain>
    </source>
</reference>
<feature type="transmembrane region" description="Helical" evidence="1">
    <location>
        <begin position="169"/>
        <end position="190"/>
    </location>
</feature>
<feature type="transmembrane region" description="Helical" evidence="1">
    <location>
        <begin position="128"/>
        <end position="148"/>
    </location>
</feature>
<feature type="transmembrane region" description="Helical" evidence="1">
    <location>
        <begin position="202"/>
        <end position="220"/>
    </location>
</feature>
<protein>
    <submittedName>
        <fullName evidence="2">Integral membrane protein</fullName>
    </submittedName>
</protein>
<evidence type="ECO:0000313" key="3">
    <source>
        <dbReference type="Proteomes" id="UP000297318"/>
    </source>
</evidence>
<keyword evidence="3" id="KW-1185">Reference proteome</keyword>
<evidence type="ECO:0000256" key="1">
    <source>
        <dbReference type="SAM" id="Phobius"/>
    </source>
</evidence>